<sequence length="463" mass="53460">MAFIGTGDVRQERLSITIQPDHADSERLITDPSTNVEMRSVIREESEENTIQNTVQLLRTLLEEGHWQEAVLSIPLIMEHIALQKELIQTIPQIMSQCRLDGQQNDDEPTIQVFIILLLTSSRTHKTPQKVTQLYEKVLAQLCQFYYSRDDFERLEQLAEELTYYVSRGSEDHPSTMMEPFACANMGIIYYLCWKKERDGSDPERCIPYLHRFLEQKDYFTRPSPLLQDVRGKTFLDGSGWSTRQVVIPLTRAYLETNQYTQASNLLQIHCREYPQDTEAWRMYLKCIRHLDSTEEDISDLSIIISNLDPTDRKSYQNALRCTCYNSARGTSIAFILSARRSDVTEGEPLLEKAIMTRLAMEDTLEPTTLPNIIAQRRWADKVLSFGGEDVNGFYCSLALSTWLSQCKSIEHMEDHVMKGKEALGSRGSGMQRFTERLSKISIESLDWVDRIYDLLTISEMES</sequence>
<gene>
    <name evidence="1" type="ORF">PROFUN_12465</name>
</gene>
<organism evidence="1 2">
    <name type="scientific">Planoprotostelium fungivorum</name>
    <dbReference type="NCBI Taxonomy" id="1890364"/>
    <lineage>
        <taxon>Eukaryota</taxon>
        <taxon>Amoebozoa</taxon>
        <taxon>Evosea</taxon>
        <taxon>Variosea</taxon>
        <taxon>Cavosteliida</taxon>
        <taxon>Cavosteliaceae</taxon>
        <taxon>Planoprotostelium</taxon>
    </lineage>
</organism>
<dbReference type="InParanoid" id="A0A2P6N7D5"/>
<evidence type="ECO:0000313" key="1">
    <source>
        <dbReference type="EMBL" id="PRP79853.1"/>
    </source>
</evidence>
<dbReference type="Proteomes" id="UP000241769">
    <property type="component" value="Unassembled WGS sequence"/>
</dbReference>
<protein>
    <submittedName>
        <fullName evidence="1">Uncharacterized protein</fullName>
    </submittedName>
</protein>
<dbReference type="Gene3D" id="1.25.40.10">
    <property type="entry name" value="Tetratricopeptide repeat domain"/>
    <property type="match status" value="1"/>
</dbReference>
<comment type="caution">
    <text evidence="1">The sequence shown here is derived from an EMBL/GenBank/DDBJ whole genome shotgun (WGS) entry which is preliminary data.</text>
</comment>
<name>A0A2P6N7D5_9EUKA</name>
<proteinExistence type="predicted"/>
<accession>A0A2P6N7D5</accession>
<dbReference type="AlphaFoldDB" id="A0A2P6N7D5"/>
<reference evidence="1 2" key="1">
    <citation type="journal article" date="2018" name="Genome Biol. Evol.">
        <title>Multiple Roots of Fruiting Body Formation in Amoebozoa.</title>
        <authorList>
            <person name="Hillmann F."/>
            <person name="Forbes G."/>
            <person name="Novohradska S."/>
            <person name="Ferling I."/>
            <person name="Riege K."/>
            <person name="Groth M."/>
            <person name="Westermann M."/>
            <person name="Marz M."/>
            <person name="Spaller T."/>
            <person name="Winckler T."/>
            <person name="Schaap P."/>
            <person name="Glockner G."/>
        </authorList>
    </citation>
    <scope>NUCLEOTIDE SEQUENCE [LARGE SCALE GENOMIC DNA]</scope>
    <source>
        <strain evidence="1 2">Jena</strain>
    </source>
</reference>
<evidence type="ECO:0000313" key="2">
    <source>
        <dbReference type="Proteomes" id="UP000241769"/>
    </source>
</evidence>
<keyword evidence="2" id="KW-1185">Reference proteome</keyword>
<dbReference type="InterPro" id="IPR011990">
    <property type="entry name" value="TPR-like_helical_dom_sf"/>
</dbReference>
<dbReference type="EMBL" id="MDYQ01000168">
    <property type="protein sequence ID" value="PRP79853.1"/>
    <property type="molecule type" value="Genomic_DNA"/>
</dbReference>